<evidence type="ECO:0000256" key="1">
    <source>
        <dbReference type="ARBA" id="ARBA00005495"/>
    </source>
</evidence>
<evidence type="ECO:0000313" key="7">
    <source>
        <dbReference type="Proteomes" id="UP000094172"/>
    </source>
</evidence>
<sequence>MADETSATDKNGGFTGSCLCGAVHYESAVGPVLVGQCHCEACRKSSGTDHSTNLFVPDDAFTLTGTLKYFDTTADSGNIVSQGFCPDCGASVLMRNSMMPDKVFIKASSLDDLEIARPQMVVFASRAPSWRHLDPDVPTFPEMPTRMPKEVV</sequence>
<organism evidence="6 7">
    <name type="scientific">Methyloceanibacter stevinii</name>
    <dbReference type="NCBI Taxonomy" id="1774970"/>
    <lineage>
        <taxon>Bacteria</taxon>
        <taxon>Pseudomonadati</taxon>
        <taxon>Pseudomonadota</taxon>
        <taxon>Alphaproteobacteria</taxon>
        <taxon>Hyphomicrobiales</taxon>
        <taxon>Hyphomicrobiaceae</taxon>
        <taxon>Methyloceanibacter</taxon>
    </lineage>
</organism>
<dbReference type="SUPFAM" id="SSF51316">
    <property type="entry name" value="Mss4-like"/>
    <property type="match status" value="1"/>
</dbReference>
<evidence type="ECO:0000313" key="6">
    <source>
        <dbReference type="EMBL" id="ODR97249.1"/>
    </source>
</evidence>
<comment type="similarity">
    <text evidence="1">Belongs to the Gfa family.</text>
</comment>
<evidence type="ECO:0000256" key="3">
    <source>
        <dbReference type="ARBA" id="ARBA00022833"/>
    </source>
</evidence>
<dbReference type="InterPro" id="IPR006913">
    <property type="entry name" value="CENP-V/GFA"/>
</dbReference>
<dbReference type="GO" id="GO:0046872">
    <property type="term" value="F:metal ion binding"/>
    <property type="evidence" value="ECO:0007669"/>
    <property type="project" value="UniProtKB-KW"/>
</dbReference>
<dbReference type="InterPro" id="IPR011057">
    <property type="entry name" value="Mss4-like_sf"/>
</dbReference>
<protein>
    <submittedName>
        <fullName evidence="6">Aldehyde-activating protein</fullName>
    </submittedName>
</protein>
<keyword evidence="3" id="KW-0862">Zinc</keyword>
<dbReference type="Proteomes" id="UP000094172">
    <property type="component" value="Unassembled WGS sequence"/>
</dbReference>
<keyword evidence="2" id="KW-0479">Metal-binding</keyword>
<dbReference type="Pfam" id="PF04828">
    <property type="entry name" value="GFA"/>
    <property type="match status" value="1"/>
</dbReference>
<dbReference type="PANTHER" id="PTHR33337">
    <property type="entry name" value="GFA DOMAIN-CONTAINING PROTEIN"/>
    <property type="match status" value="1"/>
</dbReference>
<reference evidence="6 7" key="1">
    <citation type="journal article" date="2016" name="Environ. Microbiol.">
        <title>New Methyloceanibacter diversity from North Sea sediments includes methanotroph containing solely the soluble methane monooxygenase.</title>
        <authorList>
            <person name="Vekeman B."/>
            <person name="Kerckhof F.M."/>
            <person name="Cremers G."/>
            <person name="de Vos P."/>
            <person name="Vandamme P."/>
            <person name="Boon N."/>
            <person name="Op den Camp H.J."/>
            <person name="Heylen K."/>
        </authorList>
    </citation>
    <scope>NUCLEOTIDE SEQUENCE [LARGE SCALE GENOMIC DNA]</scope>
    <source>
        <strain evidence="6 7">R-67176</strain>
    </source>
</reference>
<proteinExistence type="inferred from homology"/>
<dbReference type="PROSITE" id="PS51891">
    <property type="entry name" value="CENP_V_GFA"/>
    <property type="match status" value="1"/>
</dbReference>
<dbReference type="GO" id="GO:0016846">
    <property type="term" value="F:carbon-sulfur lyase activity"/>
    <property type="evidence" value="ECO:0007669"/>
    <property type="project" value="InterPro"/>
</dbReference>
<dbReference type="RefSeq" id="WP_069443245.1">
    <property type="nucleotide sequence ID" value="NZ_LPWE01000002.1"/>
</dbReference>
<keyword evidence="7" id="KW-1185">Reference proteome</keyword>
<name>A0A1E3VUR3_9HYPH</name>
<gene>
    <name evidence="6" type="ORF">AUC70_13445</name>
</gene>
<evidence type="ECO:0000259" key="5">
    <source>
        <dbReference type="PROSITE" id="PS51891"/>
    </source>
</evidence>
<evidence type="ECO:0000256" key="4">
    <source>
        <dbReference type="ARBA" id="ARBA00023239"/>
    </source>
</evidence>
<feature type="domain" description="CENP-V/GFA" evidence="5">
    <location>
        <begin position="14"/>
        <end position="131"/>
    </location>
</feature>
<evidence type="ECO:0000256" key="2">
    <source>
        <dbReference type="ARBA" id="ARBA00022723"/>
    </source>
</evidence>
<accession>A0A1E3VUR3</accession>
<dbReference type="Gene3D" id="3.90.1590.10">
    <property type="entry name" value="glutathione-dependent formaldehyde- activating enzyme (gfa)"/>
    <property type="match status" value="1"/>
</dbReference>
<dbReference type="PANTHER" id="PTHR33337:SF40">
    <property type="entry name" value="CENP-V_GFA DOMAIN-CONTAINING PROTEIN-RELATED"/>
    <property type="match status" value="1"/>
</dbReference>
<dbReference type="STRING" id="1774970.AUC70_13445"/>
<keyword evidence="4" id="KW-0456">Lyase</keyword>
<dbReference type="AlphaFoldDB" id="A0A1E3VUR3"/>
<dbReference type="EMBL" id="LPWE01000002">
    <property type="protein sequence ID" value="ODR97249.1"/>
    <property type="molecule type" value="Genomic_DNA"/>
</dbReference>
<comment type="caution">
    <text evidence="6">The sequence shown here is derived from an EMBL/GenBank/DDBJ whole genome shotgun (WGS) entry which is preliminary data.</text>
</comment>